<reference evidence="2 3" key="1">
    <citation type="journal article" date="2022" name="Nat. Plants">
        <title>Genomes of leafy and leafless Platanthera orchids illuminate the evolution of mycoheterotrophy.</title>
        <authorList>
            <person name="Li M.H."/>
            <person name="Liu K.W."/>
            <person name="Li Z."/>
            <person name="Lu H.C."/>
            <person name="Ye Q.L."/>
            <person name="Zhang D."/>
            <person name="Wang J.Y."/>
            <person name="Li Y.F."/>
            <person name="Zhong Z.M."/>
            <person name="Liu X."/>
            <person name="Yu X."/>
            <person name="Liu D.K."/>
            <person name="Tu X.D."/>
            <person name="Liu B."/>
            <person name="Hao Y."/>
            <person name="Liao X.Y."/>
            <person name="Jiang Y.T."/>
            <person name="Sun W.H."/>
            <person name="Chen J."/>
            <person name="Chen Y.Q."/>
            <person name="Ai Y."/>
            <person name="Zhai J.W."/>
            <person name="Wu S.S."/>
            <person name="Zhou Z."/>
            <person name="Hsiao Y.Y."/>
            <person name="Wu W.L."/>
            <person name="Chen Y.Y."/>
            <person name="Lin Y.F."/>
            <person name="Hsu J.L."/>
            <person name="Li C.Y."/>
            <person name="Wang Z.W."/>
            <person name="Zhao X."/>
            <person name="Zhong W.Y."/>
            <person name="Ma X.K."/>
            <person name="Ma L."/>
            <person name="Huang J."/>
            <person name="Chen G.Z."/>
            <person name="Huang M.Z."/>
            <person name="Huang L."/>
            <person name="Peng D.H."/>
            <person name="Luo Y.B."/>
            <person name="Zou S.Q."/>
            <person name="Chen S.P."/>
            <person name="Lan S."/>
            <person name="Tsai W.C."/>
            <person name="Van de Peer Y."/>
            <person name="Liu Z.J."/>
        </authorList>
    </citation>
    <scope>NUCLEOTIDE SEQUENCE [LARGE SCALE GENOMIC DNA]</scope>
    <source>
        <strain evidence="2">Lor288</strain>
    </source>
</reference>
<protein>
    <submittedName>
        <fullName evidence="2">Serine/threonine-protein kinase</fullName>
    </submittedName>
</protein>
<sequence>MESLPVLDIDEFFIVEPIACDPLELPKYPPSKEFDAKKLMDVEAGRRREAIKKRNNHEFGREVPKHSKGMPHLEANAESQNRLSRGRPGDYFCHYRWKRAGRRPCRSFLEWSPEIFLSTLAAGELVVHT</sequence>
<gene>
    <name evidence="2" type="ORF">KSP40_PGU022174</name>
</gene>
<name>A0ABR2MTQ3_9ASPA</name>
<keyword evidence="2" id="KW-0808">Transferase</keyword>
<accession>A0ABR2MTQ3</accession>
<evidence type="ECO:0000313" key="3">
    <source>
        <dbReference type="Proteomes" id="UP001412067"/>
    </source>
</evidence>
<organism evidence="2 3">
    <name type="scientific">Platanthera guangdongensis</name>
    <dbReference type="NCBI Taxonomy" id="2320717"/>
    <lineage>
        <taxon>Eukaryota</taxon>
        <taxon>Viridiplantae</taxon>
        <taxon>Streptophyta</taxon>
        <taxon>Embryophyta</taxon>
        <taxon>Tracheophyta</taxon>
        <taxon>Spermatophyta</taxon>
        <taxon>Magnoliopsida</taxon>
        <taxon>Liliopsida</taxon>
        <taxon>Asparagales</taxon>
        <taxon>Orchidaceae</taxon>
        <taxon>Orchidoideae</taxon>
        <taxon>Orchideae</taxon>
        <taxon>Orchidinae</taxon>
        <taxon>Platanthera</taxon>
    </lineage>
</organism>
<comment type="caution">
    <text evidence="2">The sequence shown here is derived from an EMBL/GenBank/DDBJ whole genome shotgun (WGS) entry which is preliminary data.</text>
</comment>
<feature type="compositionally biased region" description="Basic and acidic residues" evidence="1">
    <location>
        <begin position="56"/>
        <end position="65"/>
    </location>
</feature>
<feature type="region of interest" description="Disordered" evidence="1">
    <location>
        <begin position="52"/>
        <end position="88"/>
    </location>
</feature>
<keyword evidence="3" id="KW-1185">Reference proteome</keyword>
<proteinExistence type="predicted"/>
<evidence type="ECO:0000313" key="2">
    <source>
        <dbReference type="EMBL" id="KAK8966816.1"/>
    </source>
</evidence>
<dbReference type="EMBL" id="JBBWWR010000005">
    <property type="protein sequence ID" value="KAK8966816.1"/>
    <property type="molecule type" value="Genomic_DNA"/>
</dbReference>
<evidence type="ECO:0000256" key="1">
    <source>
        <dbReference type="SAM" id="MobiDB-lite"/>
    </source>
</evidence>
<keyword evidence="2" id="KW-0418">Kinase</keyword>
<dbReference type="GO" id="GO:0016301">
    <property type="term" value="F:kinase activity"/>
    <property type="evidence" value="ECO:0007669"/>
    <property type="project" value="UniProtKB-KW"/>
</dbReference>
<dbReference type="Proteomes" id="UP001412067">
    <property type="component" value="Unassembled WGS sequence"/>
</dbReference>